<dbReference type="InParanoid" id="A0A420XPL0"/>
<dbReference type="SUPFAM" id="SSF54593">
    <property type="entry name" value="Glyoxalase/Bleomycin resistance protein/Dihydroxybiphenyl dioxygenase"/>
    <property type="match status" value="1"/>
</dbReference>
<dbReference type="OrthoDB" id="4565236at2"/>
<dbReference type="PROSITE" id="PS51819">
    <property type="entry name" value="VOC"/>
    <property type="match status" value="1"/>
</dbReference>
<proteinExistence type="predicted"/>
<dbReference type="Proteomes" id="UP000281955">
    <property type="component" value="Unassembled WGS sequence"/>
</dbReference>
<dbReference type="GO" id="GO:0016829">
    <property type="term" value="F:lyase activity"/>
    <property type="evidence" value="ECO:0007669"/>
    <property type="project" value="UniProtKB-KW"/>
</dbReference>
<organism evidence="2 3">
    <name type="scientific">Motilibacter peucedani</name>
    <dbReference type="NCBI Taxonomy" id="598650"/>
    <lineage>
        <taxon>Bacteria</taxon>
        <taxon>Bacillati</taxon>
        <taxon>Actinomycetota</taxon>
        <taxon>Actinomycetes</taxon>
        <taxon>Motilibacterales</taxon>
        <taxon>Motilibacteraceae</taxon>
        <taxon>Motilibacter</taxon>
    </lineage>
</organism>
<dbReference type="Pfam" id="PF00903">
    <property type="entry name" value="Glyoxalase"/>
    <property type="match status" value="1"/>
</dbReference>
<name>A0A420XPL0_9ACTN</name>
<dbReference type="InterPro" id="IPR037523">
    <property type="entry name" value="VOC_core"/>
</dbReference>
<keyword evidence="2" id="KW-0456">Lyase</keyword>
<dbReference type="InterPro" id="IPR029068">
    <property type="entry name" value="Glyas_Bleomycin-R_OHBP_Dase"/>
</dbReference>
<evidence type="ECO:0000313" key="3">
    <source>
        <dbReference type="Proteomes" id="UP000281955"/>
    </source>
</evidence>
<evidence type="ECO:0000259" key="1">
    <source>
        <dbReference type="PROSITE" id="PS51819"/>
    </source>
</evidence>
<dbReference type="EMBL" id="RBWV01000012">
    <property type="protein sequence ID" value="RKS74112.1"/>
    <property type="molecule type" value="Genomic_DNA"/>
</dbReference>
<accession>A0A420XPL0</accession>
<dbReference type="RefSeq" id="WP_121193874.1">
    <property type="nucleotide sequence ID" value="NZ_RBWV01000012.1"/>
</dbReference>
<feature type="domain" description="VOC" evidence="1">
    <location>
        <begin position="4"/>
        <end position="113"/>
    </location>
</feature>
<evidence type="ECO:0000313" key="2">
    <source>
        <dbReference type="EMBL" id="RKS74112.1"/>
    </source>
</evidence>
<reference evidence="2 3" key="1">
    <citation type="submission" date="2018-10" db="EMBL/GenBank/DDBJ databases">
        <title>Genomic Encyclopedia of Archaeal and Bacterial Type Strains, Phase II (KMG-II): from individual species to whole genera.</title>
        <authorList>
            <person name="Goeker M."/>
        </authorList>
    </citation>
    <scope>NUCLEOTIDE SEQUENCE [LARGE SCALE GENOMIC DNA]</scope>
    <source>
        <strain evidence="2 3">RP-AC37</strain>
    </source>
</reference>
<comment type="caution">
    <text evidence="2">The sequence shown here is derived from an EMBL/GenBank/DDBJ whole genome shotgun (WGS) entry which is preliminary data.</text>
</comment>
<dbReference type="PANTHER" id="PTHR33993">
    <property type="entry name" value="GLYOXALASE-RELATED"/>
    <property type="match status" value="1"/>
</dbReference>
<dbReference type="AlphaFoldDB" id="A0A420XPL0"/>
<sequence length="113" mass="11759">MAVQMRTVVYPVDDLAAAKAFYTRLLGVEPHTDQPYYVGYSVDGTEIGLDPHGHAQGHTGAVAYWDVDDLEAAVASLVEAGGKVLVPAREVGGGMSVATVTDADGNLVGLRSS</sequence>
<dbReference type="InterPro" id="IPR004360">
    <property type="entry name" value="Glyas_Fos-R_dOase_dom"/>
</dbReference>
<dbReference type="InterPro" id="IPR052164">
    <property type="entry name" value="Anthracycline_SecMetBiosynth"/>
</dbReference>
<protein>
    <submittedName>
        <fullName evidence="2">Putative enzyme related to lactoylglutathione lyase</fullName>
    </submittedName>
</protein>
<dbReference type="Gene3D" id="3.10.180.10">
    <property type="entry name" value="2,3-Dihydroxybiphenyl 1,2-Dioxygenase, domain 1"/>
    <property type="match status" value="1"/>
</dbReference>
<keyword evidence="3" id="KW-1185">Reference proteome</keyword>
<gene>
    <name evidence="2" type="ORF">CLV35_2613</name>
</gene>